<dbReference type="InterPro" id="IPR011330">
    <property type="entry name" value="Glyco_hydro/deAcase_b/a-brl"/>
</dbReference>
<dbReference type="Gene3D" id="3.20.20.370">
    <property type="entry name" value="Glycoside hydrolase/deacetylase"/>
    <property type="match status" value="1"/>
</dbReference>
<keyword evidence="1" id="KW-0812">Transmembrane</keyword>
<keyword evidence="1" id="KW-1133">Transmembrane helix</keyword>
<evidence type="ECO:0000313" key="2">
    <source>
        <dbReference type="EMBL" id="OFD87831.1"/>
    </source>
</evidence>
<comment type="caution">
    <text evidence="2">The sequence shown here is derived from an EMBL/GenBank/DDBJ whole genome shotgun (WGS) entry which is preliminary data.</text>
</comment>
<dbReference type="AlphaFoldDB" id="A0A1E8BFJ8"/>
<accession>A0A1E8BFJ8</accession>
<name>A0A1E8BFJ8_BACMY</name>
<reference evidence="2 3" key="1">
    <citation type="submission" date="2016-05" db="EMBL/GenBank/DDBJ databases">
        <title>Bacillus thuringiensis and Bacillus weihenstephanensis as novel biocontrol agents of wilt causing Verticillium species.</title>
        <authorList>
            <person name="Hollensteiner J."/>
            <person name="Wemheuer F."/>
            <person name="Harting R."/>
            <person name="Kolarzyk A."/>
            <person name="Diaz-Valerio S."/>
            <person name="Poehlein A."/>
            <person name="Brzuszkiewicz E."/>
            <person name="Nesemann K."/>
            <person name="Braus-Stromeyer S."/>
            <person name="Braus G."/>
            <person name="Daniel R."/>
            <person name="Liesegang H."/>
        </authorList>
    </citation>
    <scope>NUCLEOTIDE SEQUENCE [LARGE SCALE GENOMIC DNA]</scope>
    <source>
        <strain evidence="2 3">GOE11</strain>
    </source>
</reference>
<feature type="transmembrane region" description="Helical" evidence="1">
    <location>
        <begin position="7"/>
        <end position="26"/>
    </location>
</feature>
<protein>
    <recommendedName>
        <fullName evidence="4">DUF2194 domain-containing protein</fullName>
    </recommendedName>
</protein>
<dbReference type="InterPro" id="IPR029062">
    <property type="entry name" value="Class_I_gatase-like"/>
</dbReference>
<dbReference type="SUPFAM" id="SSF52317">
    <property type="entry name" value="Class I glutamine amidotransferase-like"/>
    <property type="match status" value="1"/>
</dbReference>
<dbReference type="InterPro" id="IPR018695">
    <property type="entry name" value="DUF2194"/>
</dbReference>
<dbReference type="GO" id="GO:0005975">
    <property type="term" value="P:carbohydrate metabolic process"/>
    <property type="evidence" value="ECO:0007669"/>
    <property type="project" value="InterPro"/>
</dbReference>
<dbReference type="Pfam" id="PF09960">
    <property type="entry name" value="DUF2194"/>
    <property type="match status" value="1"/>
</dbReference>
<sequence length="610" mass="68832">MKKGINIYIRIISIILFLLILSILIYRTENFHQKFSVPKTKETDTVKTLKAKDVTQNGQKMQLYVLKTDNTLGQQVEFNTKKAMDYAHLHYKDITANEIKGLTPSPYTGIIITGEIMEQLPQADIQNFVQMGGRIIIANRLDSDPSWNTLFGITKKEGFKDAKGLTFEEVLFPGYPDLPSSSPLFTHSSMNITLDENTTNTWITAEDTPILWTNDYGEGKVLYWNTTALNDKLGRGMFVQSLGTIFPTFATAQLGAEIMYIDDFPSPIPSGELKNLTTEKISVEEFYKKHWWKNMKDISEELDIKYTGVAIGTYQNKVTPPFEDFTGKNRNTYLLFGRELLSHGGEIGIHGYNHQPLLLPPDPVDKALEYVPWNSKEDMESSLDALQKLVYNFFPNEKLKTYVPPSNIINTTGLSALNDAVPTIETVASLYVGSTSNGSLIQEFGPDEHNKNIYHFPRITSGYAITDEEQFILTDVTANLGVISHFVHPDDILDEKRSGNLTWEELFKAYKTTIKEIRERYPYIKSMTQSEATASMKIYQTGDLDVSYEDDAVHIAYKGLPNHTSTIIRVEEGKKIQPGSFSYGTVKKLDSQIYSVTLTKASATIPIKGE</sequence>
<keyword evidence="1" id="KW-0472">Membrane</keyword>
<dbReference type="RefSeq" id="WP_070147077.1">
    <property type="nucleotide sequence ID" value="NZ_LXLX01000051.1"/>
</dbReference>
<dbReference type="CDD" id="cd10924">
    <property type="entry name" value="CE4_COG4878"/>
    <property type="match status" value="1"/>
</dbReference>
<dbReference type="EMBL" id="LXLX01000051">
    <property type="protein sequence ID" value="OFD87831.1"/>
    <property type="molecule type" value="Genomic_DNA"/>
</dbReference>
<evidence type="ECO:0000313" key="3">
    <source>
        <dbReference type="Proteomes" id="UP000175835"/>
    </source>
</evidence>
<evidence type="ECO:0008006" key="4">
    <source>
        <dbReference type="Google" id="ProtNLM"/>
    </source>
</evidence>
<dbReference type="Proteomes" id="UP000175835">
    <property type="component" value="Unassembled WGS sequence"/>
</dbReference>
<gene>
    <name evidence="2" type="ORF">BWGOE11_55310</name>
</gene>
<proteinExistence type="predicted"/>
<dbReference type="PATRIC" id="fig|86662.28.peg.5681"/>
<dbReference type="SUPFAM" id="SSF88713">
    <property type="entry name" value="Glycoside hydrolase/deacetylase"/>
    <property type="match status" value="1"/>
</dbReference>
<organism evidence="2 3">
    <name type="scientific">Bacillus mycoides</name>
    <dbReference type="NCBI Taxonomy" id="1405"/>
    <lineage>
        <taxon>Bacteria</taxon>
        <taxon>Bacillati</taxon>
        <taxon>Bacillota</taxon>
        <taxon>Bacilli</taxon>
        <taxon>Bacillales</taxon>
        <taxon>Bacillaceae</taxon>
        <taxon>Bacillus</taxon>
        <taxon>Bacillus cereus group</taxon>
    </lineage>
</organism>
<evidence type="ECO:0000256" key="1">
    <source>
        <dbReference type="SAM" id="Phobius"/>
    </source>
</evidence>